<evidence type="ECO:0000259" key="1">
    <source>
        <dbReference type="PROSITE" id="PS51704"/>
    </source>
</evidence>
<proteinExistence type="predicted"/>
<dbReference type="PANTHER" id="PTHR46211">
    <property type="entry name" value="GLYCEROPHOSPHORYL DIESTER PHOSPHODIESTERASE"/>
    <property type="match status" value="1"/>
</dbReference>
<sequence>MLAALLITLDLLVVAHRGASAVAPENTMAAFRAAGTAGADMYELDVRQTKDGQLVVVHDSTLARTTDVERLYPDRAPWRVSDFTLAEIKQLDAGSWFGAGFTGQRVPTVREAIAASSDGPGLVLEVKNPTKAMDAPLTQLLDELPSDTIVLSYDWAFLRRLQTHAQRATLGPVSLARLPSVAAFADLVVVRHNSISVPFVRRAHKLGIKVISTTVDRPAVMRRMLASGVDGMLTNRPRVARNVADMKPEFDELRNVIGDMLGR</sequence>
<evidence type="ECO:0000313" key="2">
    <source>
        <dbReference type="EMBL" id="MBA2896714.1"/>
    </source>
</evidence>
<dbReference type="EMBL" id="JACDUR010000009">
    <property type="protein sequence ID" value="MBA2896714.1"/>
    <property type="molecule type" value="Genomic_DNA"/>
</dbReference>
<gene>
    <name evidence="2" type="ORF">HNR30_008105</name>
</gene>
<reference evidence="2 3" key="1">
    <citation type="submission" date="2020-07" db="EMBL/GenBank/DDBJ databases">
        <title>Genomic Encyclopedia of Type Strains, Phase IV (KMG-IV): sequencing the most valuable type-strain genomes for metagenomic binning, comparative biology and taxonomic classification.</title>
        <authorList>
            <person name="Goeker M."/>
        </authorList>
    </citation>
    <scope>NUCLEOTIDE SEQUENCE [LARGE SCALE GENOMIC DNA]</scope>
    <source>
        <strain evidence="2 3">DSM 45533</strain>
    </source>
</reference>
<protein>
    <submittedName>
        <fullName evidence="2">Glycerophosphoryl diester phosphodiesterase</fullName>
        <ecNumber evidence="2">3.1.4.46</ecNumber>
    </submittedName>
</protein>
<keyword evidence="3" id="KW-1185">Reference proteome</keyword>
<name>A0A7W0CT59_9ACTN</name>
<dbReference type="Pfam" id="PF03009">
    <property type="entry name" value="GDPD"/>
    <property type="match status" value="1"/>
</dbReference>
<dbReference type="EC" id="3.1.4.46" evidence="2"/>
<evidence type="ECO:0000313" key="3">
    <source>
        <dbReference type="Proteomes" id="UP000530928"/>
    </source>
</evidence>
<accession>A0A7W0CT59</accession>
<dbReference type="Proteomes" id="UP000530928">
    <property type="component" value="Unassembled WGS sequence"/>
</dbReference>
<dbReference type="InterPro" id="IPR017946">
    <property type="entry name" value="PLC-like_Pdiesterase_TIM-brl"/>
</dbReference>
<dbReference type="GO" id="GO:0006629">
    <property type="term" value="P:lipid metabolic process"/>
    <property type="evidence" value="ECO:0007669"/>
    <property type="project" value="InterPro"/>
</dbReference>
<dbReference type="PANTHER" id="PTHR46211:SF1">
    <property type="entry name" value="GLYCEROPHOSPHODIESTER PHOSPHODIESTERASE, CYTOPLASMIC"/>
    <property type="match status" value="1"/>
</dbReference>
<dbReference type="InterPro" id="IPR030395">
    <property type="entry name" value="GP_PDE_dom"/>
</dbReference>
<dbReference type="GO" id="GO:0008889">
    <property type="term" value="F:glycerophosphodiester phosphodiesterase activity"/>
    <property type="evidence" value="ECO:0007669"/>
    <property type="project" value="UniProtKB-EC"/>
</dbReference>
<keyword evidence="2" id="KW-0378">Hydrolase</keyword>
<feature type="domain" description="GP-PDE" evidence="1">
    <location>
        <begin position="11"/>
        <end position="244"/>
    </location>
</feature>
<dbReference type="Gene3D" id="3.20.20.190">
    <property type="entry name" value="Phosphatidylinositol (PI) phosphodiesterase"/>
    <property type="match status" value="1"/>
</dbReference>
<dbReference type="PROSITE" id="PS51704">
    <property type="entry name" value="GP_PDE"/>
    <property type="match status" value="1"/>
</dbReference>
<organism evidence="2 3">
    <name type="scientific">Nonomuraea soli</name>
    <dbReference type="NCBI Taxonomy" id="1032476"/>
    <lineage>
        <taxon>Bacteria</taxon>
        <taxon>Bacillati</taxon>
        <taxon>Actinomycetota</taxon>
        <taxon>Actinomycetes</taxon>
        <taxon>Streptosporangiales</taxon>
        <taxon>Streptosporangiaceae</taxon>
        <taxon>Nonomuraea</taxon>
    </lineage>
</organism>
<dbReference type="AlphaFoldDB" id="A0A7W0CT59"/>
<comment type="caution">
    <text evidence="2">The sequence shown here is derived from an EMBL/GenBank/DDBJ whole genome shotgun (WGS) entry which is preliminary data.</text>
</comment>
<dbReference type="RefSeq" id="WP_220134552.1">
    <property type="nucleotide sequence ID" value="NZ_BAABAM010000008.1"/>
</dbReference>
<dbReference type="SUPFAM" id="SSF51695">
    <property type="entry name" value="PLC-like phosphodiesterases"/>
    <property type="match status" value="1"/>
</dbReference>